<protein>
    <submittedName>
        <fullName evidence="1">Uncharacterized protein</fullName>
    </submittedName>
</protein>
<evidence type="ECO:0000313" key="2">
    <source>
        <dbReference type="Proteomes" id="UP000245626"/>
    </source>
</evidence>
<reference evidence="1 2" key="1">
    <citation type="journal article" date="2018" name="Mol. Biol. Evol.">
        <title>Broad Genomic Sampling Reveals a Smut Pathogenic Ancestry of the Fungal Clade Ustilaginomycotina.</title>
        <authorList>
            <person name="Kijpornyongpan T."/>
            <person name="Mondo S.J."/>
            <person name="Barry K."/>
            <person name="Sandor L."/>
            <person name="Lee J."/>
            <person name="Lipzen A."/>
            <person name="Pangilinan J."/>
            <person name="LaButti K."/>
            <person name="Hainaut M."/>
            <person name="Henrissat B."/>
            <person name="Grigoriev I.V."/>
            <person name="Spatafora J.W."/>
            <person name="Aime M.C."/>
        </authorList>
    </citation>
    <scope>NUCLEOTIDE SEQUENCE [LARGE SCALE GENOMIC DNA]</scope>
    <source>
        <strain evidence="1 2">SA 807</strain>
    </source>
</reference>
<organism evidence="1 2">
    <name type="scientific">Violaceomyces palustris</name>
    <dbReference type="NCBI Taxonomy" id="1673888"/>
    <lineage>
        <taxon>Eukaryota</taxon>
        <taxon>Fungi</taxon>
        <taxon>Dikarya</taxon>
        <taxon>Basidiomycota</taxon>
        <taxon>Ustilaginomycotina</taxon>
        <taxon>Ustilaginomycetes</taxon>
        <taxon>Violaceomycetales</taxon>
        <taxon>Violaceomycetaceae</taxon>
        <taxon>Violaceomyces</taxon>
    </lineage>
</organism>
<evidence type="ECO:0000313" key="1">
    <source>
        <dbReference type="EMBL" id="PWN51267.1"/>
    </source>
</evidence>
<accession>A0ACD0NZR0</accession>
<gene>
    <name evidence="1" type="ORF">IE53DRAFT_57362</name>
</gene>
<proteinExistence type="predicted"/>
<dbReference type="EMBL" id="KZ819857">
    <property type="protein sequence ID" value="PWN51267.1"/>
    <property type="molecule type" value="Genomic_DNA"/>
</dbReference>
<dbReference type="Proteomes" id="UP000245626">
    <property type="component" value="Unassembled WGS sequence"/>
</dbReference>
<keyword evidence="2" id="KW-1185">Reference proteome</keyword>
<sequence>MRRMQKFIGAGGDSKPASAPLQQNLATSASTSSPSDLAQPSAHLLAPPTSSRSSFSRSASQATSGSQSRPSSNPPSPSDPSTELPWGSSFRSSPATQYFDIPPTYRGPGTPTPQSGPSQQPLAQSLGRSPSPSFSALNGSNNAQPPPDASIERNELHKSLKAMETLLVNLDEYRDLTAKIAKVEKKIAKSATELEKSKAIKEAPSKTFQISAAVFESLNDVSSKHAKSIQREYEALNEICAKYFKRVAKEERAHDDLVESLDQKIKKANLTHEKNVKKQGQKAIESHDKYIATVSTLTSDISKAKMSHAQSMGVKSHATCLVAASTVGGMADTEFRRHCESVRKVGVHVGKLNEWLSFTMSDAMPSLQPADLSGVEEGHAEVLANIEAHAEALAAAKAESLAKAQEDVMAALRAQQMGWIPPEQQQTRMVVMSSVGVTEASPLDDGLDGKGLREQTSSLDPVNEALVVRKTTPSMGEDKRELESSRAEEAGSEPVGAASLAESSTSTQFHSAPQPTARVTPKGARSLGSSMASSIKMDRAPSASTMKSMAVNAENWENQRPDEARTENHTETDSRPRNRRNSSTAEGTVVDRLALPREDSEAAPPPSLTHSDSRVSSEESAPTNAMAKELRQPQTPDDTVAIDGLDAAQSSRLSAAMVDAHAYENPSKPNLSSSSFNANGSDWIEPQDRQVNDPTPERMSDRYDDHDDHHNHSGLSLSPNKVGGGLSHSPEPFHRSVTKAEAEGGGGRGGQAGGKLSLWEREREREREAERERELVKKLEDEQKARTHQQAYENYAPPMFDSAYDGTLNEDLDEKHRGNEGIGSYARRSVPVHSMRPPQQQQLRQPNQKYEESPSDFREAYDPDRYAPAVGNSRLSSVSVNRSLSTDTTASERSFVARMKARYQAEKEAEVKYHSSDLKNSRSSRRVTMAGYDTISPTPSDFPVLSSSRRVSDMASRYSGQSQTSTISATTNERAWYATSNGRRDALPTAPSPPSGRYEHVVGSRYDSLPAMSGSSRTIPSTNPAQSASSGRQVRGPDEFGHHAASPPPHRQLGAGGGSSSQPHGGVQPFQNPSSPQLVRPKAVIDDRTHPDVCGCQTCSIRHYGGGGVKSVGTTTGKEDRSSHQQPPPPPPTVSNSAAGSATKFSGNSNQVKSNDPRDWTARRQSMPPPETQHHINPSTYASNGFHVDSNRIMRTYRDHEDVVVVVGGGGGSFRPNQGRQISHPGLRPSANLRSYEDLSSNNPPGQDRRVAFVSNPQSIR</sequence>
<name>A0ACD0NZR0_9BASI</name>